<dbReference type="AlphaFoldDB" id="A0A1I4HEM1"/>
<evidence type="ECO:0000256" key="1">
    <source>
        <dbReference type="SAM" id="Phobius"/>
    </source>
</evidence>
<keyword evidence="1" id="KW-0472">Membrane</keyword>
<dbReference type="EMBL" id="FOTS01000003">
    <property type="protein sequence ID" value="SFL40200.1"/>
    <property type="molecule type" value="Genomic_DNA"/>
</dbReference>
<keyword evidence="3" id="KW-1185">Reference proteome</keyword>
<keyword evidence="1" id="KW-0812">Transmembrane</keyword>
<dbReference type="STRING" id="1123291.SAMN04490355_1003161"/>
<dbReference type="Proteomes" id="UP000199520">
    <property type="component" value="Unassembled WGS sequence"/>
</dbReference>
<evidence type="ECO:0008006" key="4">
    <source>
        <dbReference type="Google" id="ProtNLM"/>
    </source>
</evidence>
<feature type="transmembrane region" description="Helical" evidence="1">
    <location>
        <begin position="12"/>
        <end position="35"/>
    </location>
</feature>
<name>A0A1I4HEM1_9FIRM</name>
<organism evidence="2 3">
    <name type="scientific">Pelosinus propionicus DSM 13327</name>
    <dbReference type="NCBI Taxonomy" id="1123291"/>
    <lineage>
        <taxon>Bacteria</taxon>
        <taxon>Bacillati</taxon>
        <taxon>Bacillota</taxon>
        <taxon>Negativicutes</taxon>
        <taxon>Selenomonadales</taxon>
        <taxon>Sporomusaceae</taxon>
        <taxon>Pelosinus</taxon>
    </lineage>
</organism>
<reference evidence="3" key="1">
    <citation type="submission" date="2016-10" db="EMBL/GenBank/DDBJ databases">
        <authorList>
            <person name="Varghese N."/>
            <person name="Submissions S."/>
        </authorList>
    </citation>
    <scope>NUCLEOTIDE SEQUENCE [LARGE SCALE GENOMIC DNA]</scope>
    <source>
        <strain evidence="3">DSM 13327</strain>
    </source>
</reference>
<dbReference type="RefSeq" id="WP_090932652.1">
    <property type="nucleotide sequence ID" value="NZ_FOTS01000003.1"/>
</dbReference>
<evidence type="ECO:0000313" key="2">
    <source>
        <dbReference type="EMBL" id="SFL40200.1"/>
    </source>
</evidence>
<proteinExistence type="predicted"/>
<keyword evidence="1" id="KW-1133">Transmembrane helix</keyword>
<protein>
    <recommendedName>
        <fullName evidence="4">Prepilin-type N-terminal cleavage/methylation domain-containing protein</fullName>
    </recommendedName>
</protein>
<dbReference type="OrthoDB" id="1680833at2"/>
<evidence type="ECO:0000313" key="3">
    <source>
        <dbReference type="Proteomes" id="UP000199520"/>
    </source>
</evidence>
<gene>
    <name evidence="2" type="ORF">SAMN04490355_1003161</name>
</gene>
<sequence>MKRKYFLAQHGLTLIELVIGITLILCLLSSTVNLFSGSLKVWTFGKQQSQLNQTARIAMDSIVKDIRYAQQITLKNTSSLVVTKVNGEIRTFQLGEGLHSKTLYVLIDKTKAIPPGGISSSPITENLVTDLQFVQRENSKAVLVTLEVTNTSTGERTLLWTACYPFNLQ</sequence>
<accession>A0A1I4HEM1</accession>